<protein>
    <recommendedName>
        <fullName evidence="2">Metal-binding protein</fullName>
    </recommendedName>
</protein>
<gene>
    <name evidence="1" type="ORF">SDC9_119076</name>
</gene>
<evidence type="ECO:0000313" key="1">
    <source>
        <dbReference type="EMBL" id="MPM72103.1"/>
    </source>
</evidence>
<dbReference type="InterPro" id="IPR019271">
    <property type="entry name" value="DUF2284_metal-binding"/>
</dbReference>
<proteinExistence type="predicted"/>
<comment type="caution">
    <text evidence="1">The sequence shown here is derived from an EMBL/GenBank/DDBJ whole genome shotgun (WGS) entry which is preliminary data.</text>
</comment>
<accession>A0A645C8H5</accession>
<organism evidence="1">
    <name type="scientific">bioreactor metagenome</name>
    <dbReference type="NCBI Taxonomy" id="1076179"/>
    <lineage>
        <taxon>unclassified sequences</taxon>
        <taxon>metagenomes</taxon>
        <taxon>ecological metagenomes</taxon>
    </lineage>
</organism>
<dbReference type="EMBL" id="VSSQ01024530">
    <property type="protein sequence ID" value="MPM72103.1"/>
    <property type="molecule type" value="Genomic_DNA"/>
</dbReference>
<dbReference type="Pfam" id="PF10050">
    <property type="entry name" value="DUF2284"/>
    <property type="match status" value="1"/>
</dbReference>
<reference evidence="1" key="1">
    <citation type="submission" date="2019-08" db="EMBL/GenBank/DDBJ databases">
        <authorList>
            <person name="Kucharzyk K."/>
            <person name="Murdoch R.W."/>
            <person name="Higgins S."/>
            <person name="Loffler F."/>
        </authorList>
    </citation>
    <scope>NUCLEOTIDE SEQUENCE</scope>
</reference>
<dbReference type="AlphaFoldDB" id="A0A645C8H5"/>
<evidence type="ECO:0008006" key="2">
    <source>
        <dbReference type="Google" id="ProtNLM"/>
    </source>
</evidence>
<sequence>MHEAALKHNQLVIKVQQAGRKFAKKSMVLGAGSCGVCPSCTKPDGEPCRYPDLAVTSMETCGVDVSTLARTCGLKYINGKDTVTYFGILLYDAET</sequence>
<name>A0A645C8H5_9ZZZZ</name>